<keyword evidence="3" id="KW-0863">Zinc-finger</keyword>
<dbReference type="GO" id="GO:0008270">
    <property type="term" value="F:zinc ion binding"/>
    <property type="evidence" value="ECO:0007669"/>
    <property type="project" value="UniProtKB-KW"/>
</dbReference>
<evidence type="ECO:0000256" key="6">
    <source>
        <dbReference type="SAM" id="MobiDB-lite"/>
    </source>
</evidence>
<evidence type="ECO:0000256" key="2">
    <source>
        <dbReference type="ARBA" id="ARBA00022723"/>
    </source>
</evidence>
<dbReference type="Pfam" id="PF05699">
    <property type="entry name" value="Dimer_Tnp_hAT"/>
    <property type="match status" value="1"/>
</dbReference>
<dbReference type="InterPro" id="IPR008906">
    <property type="entry name" value="HATC_C_dom"/>
</dbReference>
<proteinExistence type="predicted"/>
<dbReference type="Proteomes" id="UP000285860">
    <property type="component" value="Unassembled WGS sequence"/>
</dbReference>
<dbReference type="VEuPathDB" id="FungiDB:FOXG_14430"/>
<dbReference type="SUPFAM" id="SSF53098">
    <property type="entry name" value="Ribonuclease H-like"/>
    <property type="match status" value="1"/>
</dbReference>
<evidence type="ECO:0000256" key="4">
    <source>
        <dbReference type="ARBA" id="ARBA00022833"/>
    </source>
</evidence>
<reference evidence="9 10" key="1">
    <citation type="journal article" date="2018" name="Sci. Rep.">
        <title>Characterisation of pathogen-specific regions and novel effector candidates in Fusarium oxysporum f. sp. cepae.</title>
        <authorList>
            <person name="Armitage A.D."/>
            <person name="Taylor A."/>
            <person name="Sobczyk M.K."/>
            <person name="Baxter L."/>
            <person name="Greenfield B.P."/>
            <person name="Bates H.J."/>
            <person name="Wilson F."/>
            <person name="Jackson A.C."/>
            <person name="Ott S."/>
            <person name="Harrison R.J."/>
            <person name="Clarkson J.P."/>
        </authorList>
    </citation>
    <scope>NUCLEOTIDE SEQUENCE [LARGE SCALE GENOMIC DNA]</scope>
    <source>
        <strain evidence="9 10">Fo_A28</strain>
    </source>
</reference>
<dbReference type="InterPro" id="IPR052035">
    <property type="entry name" value="ZnF_BED_domain_contain"/>
</dbReference>
<sequence length="1015" mass="115808">MADLGDRPSDDSLSVSSLPLSQSGSSSSDSLTSISHATGGAFSLLRRARSVKDQLEIVNEAALPEEISQLPKIWMFNYPHLKVEWLHKKRKRWSKVDQYGERYVRLGDDNTSLGEYWLCNLCMQKGQTSLYATPNGHTSTSKGHLQKAHGLLIGPAYERAESDGSIPPHRRQKTLQESLKKVLTSKSTGQLFRETLLGWITDANIPFTGIEHPLFRQLLQLLNKSLLQELLPQSGDTVRTWVRAEFEAEKELLKNELVSSPYKKHLSFDLWTSPNQYALLGINVHFIDASQKLQSRLLALKRVFGSHSGENLAPILHGVVEDFGISETLGYLTADNADSCGLAVNELYQAIMHDEDDSVLDLAHRRRIRCVNHELNLGAIGFLDGTLKEVLKKLAIGSETRESLQKEAELLKKWRQSGSVQKLHDLMGWIRRSPQRREQFLQLTRGELREEELLEFGQALWNRRELGGLMVKQDNATRWNSFFESAKRALQLKDPIEIFQRRMLNERDLKRRLPTEYSLGDDDWYFLCISVDVLEPFFCLTKRFESREPRFAEVAASLHFLRDFLHRKRDIYSDGLANPEMSGPDFTGGSIFVGDQRPTLQPITPPNTQSELFANQPQGQRWQLTRHKEGASDAGTTVGVDHGNSGGSFSFSDGQNLRALRASLTIAIGKMDKYIATLEESPAYWAAMILHPGLKKRWIEKYLPEEQAQRITHGFEKFFDEEYNKPGPLVIQQASHSQSGYLVDEDFYDKPEDIAPKDELTEYLSLPLLPVDDPLEWWRLHQDSLPKLAIMAFDILTIGNISMAPNLAACQHALIHDMILAGYKNAVVARTANCRASSVRRIRTNMRCYGSTKAPPNGVGRRRLLSPPMLTALLDRLAVRPNMYRDEMVEFLEKEFETTVPTSNIGRSLRSARWSRKTARRVAKGRNADLRDYYLYKLSFYRSYQLVYIDESGCDRRVGRRRFGWAPKGVTPVQIDRFHRDQRYQILPAYTQEGILHYDIFPGSTDGAKFEEFIE</sequence>
<comment type="subcellular location">
    <subcellularLocation>
        <location evidence="1">Nucleus</location>
    </subcellularLocation>
</comment>
<dbReference type="VEuPathDB" id="FungiDB:FOC1_g10000428"/>
<evidence type="ECO:0000313" key="10">
    <source>
        <dbReference type="Proteomes" id="UP000285860"/>
    </source>
</evidence>
<evidence type="ECO:0000256" key="5">
    <source>
        <dbReference type="ARBA" id="ARBA00023242"/>
    </source>
</evidence>
<dbReference type="VEuPathDB" id="FungiDB:FOMG_19484"/>
<gene>
    <name evidence="9" type="ORF">BFJ68_g17807</name>
</gene>
<dbReference type="SUPFAM" id="SSF46689">
    <property type="entry name" value="Homeodomain-like"/>
    <property type="match status" value="1"/>
</dbReference>
<dbReference type="InterPro" id="IPR012337">
    <property type="entry name" value="RNaseH-like_sf"/>
</dbReference>
<evidence type="ECO:0008006" key="11">
    <source>
        <dbReference type="Google" id="ProtNLM"/>
    </source>
</evidence>
<dbReference type="PANTHER" id="PTHR46481:SF10">
    <property type="entry name" value="ZINC FINGER BED DOMAIN-CONTAINING PROTEIN 39"/>
    <property type="match status" value="1"/>
</dbReference>
<feature type="domain" description="Tc1-like transposase DDE" evidence="8">
    <location>
        <begin position="945"/>
        <end position="1015"/>
    </location>
</feature>
<evidence type="ECO:0000259" key="7">
    <source>
        <dbReference type="Pfam" id="PF05699"/>
    </source>
</evidence>
<dbReference type="GO" id="GO:0046983">
    <property type="term" value="F:protein dimerization activity"/>
    <property type="evidence" value="ECO:0007669"/>
    <property type="project" value="InterPro"/>
</dbReference>
<feature type="compositionally biased region" description="Low complexity" evidence="6">
    <location>
        <begin position="11"/>
        <end position="32"/>
    </location>
</feature>
<dbReference type="PANTHER" id="PTHR46481">
    <property type="entry name" value="ZINC FINGER BED DOMAIN-CONTAINING PROTEIN 4"/>
    <property type="match status" value="1"/>
</dbReference>
<dbReference type="InterPro" id="IPR038717">
    <property type="entry name" value="Tc1-like_DDE_dom"/>
</dbReference>
<feature type="non-terminal residue" evidence="9">
    <location>
        <position position="1015"/>
    </location>
</feature>
<evidence type="ECO:0000313" key="9">
    <source>
        <dbReference type="EMBL" id="RKK79404.1"/>
    </source>
</evidence>
<dbReference type="AlphaFoldDB" id="A0A420NGI4"/>
<dbReference type="VEuPathDB" id="FungiDB:FOC1_g10000471"/>
<dbReference type="GO" id="GO:0005634">
    <property type="term" value="C:nucleus"/>
    <property type="evidence" value="ECO:0007669"/>
    <property type="project" value="UniProtKB-SubCell"/>
</dbReference>
<dbReference type="EMBL" id="MRCY01000753">
    <property type="protein sequence ID" value="RKK79404.1"/>
    <property type="molecule type" value="Genomic_DNA"/>
</dbReference>
<organism evidence="9 10">
    <name type="scientific">Fusarium oxysporum</name>
    <name type="common">Fusarium vascular wilt</name>
    <dbReference type="NCBI Taxonomy" id="5507"/>
    <lineage>
        <taxon>Eukaryota</taxon>
        <taxon>Fungi</taxon>
        <taxon>Dikarya</taxon>
        <taxon>Ascomycota</taxon>
        <taxon>Pezizomycotina</taxon>
        <taxon>Sordariomycetes</taxon>
        <taxon>Hypocreomycetidae</taxon>
        <taxon>Hypocreales</taxon>
        <taxon>Nectriaceae</taxon>
        <taxon>Fusarium</taxon>
        <taxon>Fusarium oxysporum species complex</taxon>
    </lineage>
</organism>
<keyword evidence="4" id="KW-0862">Zinc</keyword>
<protein>
    <recommendedName>
        <fullName evidence="11">HAT C-terminal dimerisation domain-containing protein</fullName>
    </recommendedName>
</protein>
<comment type="caution">
    <text evidence="9">The sequence shown here is derived from an EMBL/GenBank/DDBJ whole genome shotgun (WGS) entry which is preliminary data.</text>
</comment>
<evidence type="ECO:0000256" key="3">
    <source>
        <dbReference type="ARBA" id="ARBA00022771"/>
    </source>
</evidence>
<feature type="domain" description="HAT C-terminal dimerisation" evidence="7">
    <location>
        <begin position="759"/>
        <end position="799"/>
    </location>
</feature>
<dbReference type="VEuPathDB" id="FungiDB:HZS61_011472"/>
<dbReference type="VEuPathDB" id="FungiDB:HZS61_011545"/>
<evidence type="ECO:0000259" key="8">
    <source>
        <dbReference type="Pfam" id="PF13358"/>
    </source>
</evidence>
<feature type="compositionally biased region" description="Basic and acidic residues" evidence="6">
    <location>
        <begin position="1"/>
        <end position="10"/>
    </location>
</feature>
<evidence type="ECO:0000256" key="1">
    <source>
        <dbReference type="ARBA" id="ARBA00004123"/>
    </source>
</evidence>
<accession>A0A420NGI4</accession>
<name>A0A420NGI4_FUSOX</name>
<feature type="region of interest" description="Disordered" evidence="6">
    <location>
        <begin position="1"/>
        <end position="32"/>
    </location>
</feature>
<dbReference type="Pfam" id="PF13358">
    <property type="entry name" value="DDE_3"/>
    <property type="match status" value="1"/>
</dbReference>
<dbReference type="InterPro" id="IPR009057">
    <property type="entry name" value="Homeodomain-like_sf"/>
</dbReference>
<dbReference type="VEuPathDB" id="FungiDB:HZS61_010529"/>
<keyword evidence="5" id="KW-0539">Nucleus</keyword>
<keyword evidence="2" id="KW-0479">Metal-binding</keyword>